<comment type="caution">
    <text evidence="7">The sequence shown here is derived from an EMBL/GenBank/DDBJ whole genome shotgun (WGS) entry which is preliminary data.</text>
</comment>
<dbReference type="InterPro" id="IPR044505">
    <property type="entry name" value="GlgX_Isoamylase_N_E_set"/>
</dbReference>
<dbReference type="InterPro" id="IPR011837">
    <property type="entry name" value="Glycogen_debranch_GlgX"/>
</dbReference>
<dbReference type="FunFam" id="3.20.20.80:FF:000054">
    <property type="entry name" value="Glycogen debranching enzyme"/>
    <property type="match status" value="1"/>
</dbReference>
<name>A0A1Y1S2K6_9SPIO</name>
<gene>
    <name evidence="7" type="ORF">B4O97_04450</name>
</gene>
<dbReference type="InterPro" id="IPR013783">
    <property type="entry name" value="Ig-like_fold"/>
</dbReference>
<dbReference type="GO" id="GO:0004135">
    <property type="term" value="F:amylo-alpha-1,6-glucosidase activity"/>
    <property type="evidence" value="ECO:0007669"/>
    <property type="project" value="InterPro"/>
</dbReference>
<keyword evidence="4" id="KW-0326">Glycosidase</keyword>
<accession>A0A1Y1S2K6</accession>
<dbReference type="SUPFAM" id="SSF51011">
    <property type="entry name" value="Glycosyl hydrolase domain"/>
    <property type="match status" value="1"/>
</dbReference>
<dbReference type="CDD" id="cd02856">
    <property type="entry name" value="E_set_GDE_Isoamylase_N"/>
    <property type="match status" value="1"/>
</dbReference>
<dbReference type="EMBL" id="MWQY01000004">
    <property type="protein sequence ID" value="ORC37027.1"/>
    <property type="molecule type" value="Genomic_DNA"/>
</dbReference>
<feature type="region of interest" description="Disordered" evidence="5">
    <location>
        <begin position="1"/>
        <end position="27"/>
    </location>
</feature>
<dbReference type="InterPro" id="IPR017853">
    <property type="entry name" value="GH"/>
</dbReference>
<evidence type="ECO:0000256" key="5">
    <source>
        <dbReference type="SAM" id="MobiDB-lite"/>
    </source>
</evidence>
<evidence type="ECO:0000256" key="1">
    <source>
        <dbReference type="ARBA" id="ARBA00008061"/>
    </source>
</evidence>
<dbReference type="SMART" id="SM00642">
    <property type="entry name" value="Aamy"/>
    <property type="match status" value="1"/>
</dbReference>
<dbReference type="InterPro" id="IPR006047">
    <property type="entry name" value="GH13_cat_dom"/>
</dbReference>
<organism evidence="7 8">
    <name type="scientific">Marispirochaeta aestuarii</name>
    <dbReference type="NCBI Taxonomy" id="1963862"/>
    <lineage>
        <taxon>Bacteria</taxon>
        <taxon>Pseudomonadati</taxon>
        <taxon>Spirochaetota</taxon>
        <taxon>Spirochaetia</taxon>
        <taxon>Spirochaetales</taxon>
        <taxon>Spirochaetaceae</taxon>
        <taxon>Marispirochaeta</taxon>
    </lineage>
</organism>
<feature type="domain" description="Glycosyl hydrolase family 13 catalytic" evidence="6">
    <location>
        <begin position="138"/>
        <end position="575"/>
    </location>
</feature>
<comment type="similarity">
    <text evidence="1">Belongs to the glycosyl hydrolase 13 family.</text>
</comment>
<dbReference type="Gene3D" id="3.20.20.80">
    <property type="entry name" value="Glycosidases"/>
    <property type="match status" value="1"/>
</dbReference>
<keyword evidence="2" id="KW-0378">Hydrolase</keyword>
<evidence type="ECO:0000313" key="8">
    <source>
        <dbReference type="Proteomes" id="UP000192343"/>
    </source>
</evidence>
<dbReference type="SUPFAM" id="SSF81296">
    <property type="entry name" value="E set domains"/>
    <property type="match status" value="1"/>
</dbReference>
<dbReference type="InterPro" id="IPR013780">
    <property type="entry name" value="Glyco_hydro_b"/>
</dbReference>
<evidence type="ECO:0000256" key="3">
    <source>
        <dbReference type="ARBA" id="ARBA00022946"/>
    </source>
</evidence>
<dbReference type="PANTHER" id="PTHR43002">
    <property type="entry name" value="GLYCOGEN DEBRANCHING ENZYME"/>
    <property type="match status" value="1"/>
</dbReference>
<dbReference type="InterPro" id="IPR004193">
    <property type="entry name" value="Glyco_hydro_13_N"/>
</dbReference>
<dbReference type="Pfam" id="PF00128">
    <property type="entry name" value="Alpha-amylase"/>
    <property type="match status" value="1"/>
</dbReference>
<dbReference type="Proteomes" id="UP000192343">
    <property type="component" value="Unassembled WGS sequence"/>
</dbReference>
<evidence type="ECO:0000256" key="4">
    <source>
        <dbReference type="ARBA" id="ARBA00023295"/>
    </source>
</evidence>
<dbReference type="InterPro" id="IPR014756">
    <property type="entry name" value="Ig_E-set"/>
</dbReference>
<dbReference type="SUPFAM" id="SSF51445">
    <property type="entry name" value="(Trans)glycosidases"/>
    <property type="match status" value="1"/>
</dbReference>
<dbReference type="GO" id="GO:0005980">
    <property type="term" value="P:glycogen catabolic process"/>
    <property type="evidence" value="ECO:0007669"/>
    <property type="project" value="InterPro"/>
</dbReference>
<dbReference type="STRING" id="1963862.B4O97_04450"/>
<dbReference type="NCBIfam" id="TIGR02100">
    <property type="entry name" value="glgX_debranch"/>
    <property type="match status" value="1"/>
</dbReference>
<protein>
    <submittedName>
        <fullName evidence="7">Glycogen debranching enzyme GlgX</fullName>
    </submittedName>
</protein>
<evidence type="ECO:0000313" key="7">
    <source>
        <dbReference type="EMBL" id="ORC37027.1"/>
    </source>
</evidence>
<reference evidence="7 8" key="1">
    <citation type="submission" date="2017-03" db="EMBL/GenBank/DDBJ databases">
        <title>Draft Genome sequence of Marispirochaeta sp. strain JC444.</title>
        <authorList>
            <person name="Shivani Y."/>
            <person name="Subhash Y."/>
            <person name="Sasikala C."/>
            <person name="Ramana C."/>
        </authorList>
    </citation>
    <scope>NUCLEOTIDE SEQUENCE [LARGE SCALE GENOMIC DNA]</scope>
    <source>
        <strain evidence="7 8">JC444</strain>
    </source>
</reference>
<dbReference type="CDD" id="cd11326">
    <property type="entry name" value="AmyAc_Glg_debranch"/>
    <property type="match status" value="1"/>
</dbReference>
<dbReference type="Gene3D" id="2.60.40.1180">
    <property type="entry name" value="Golgi alpha-mannosidase II"/>
    <property type="match status" value="1"/>
</dbReference>
<dbReference type="Gene3D" id="2.60.40.10">
    <property type="entry name" value="Immunoglobulins"/>
    <property type="match status" value="1"/>
</dbReference>
<evidence type="ECO:0000259" key="6">
    <source>
        <dbReference type="SMART" id="SM00642"/>
    </source>
</evidence>
<dbReference type="Pfam" id="PF02922">
    <property type="entry name" value="CBM_48"/>
    <property type="match status" value="1"/>
</dbReference>
<dbReference type="AlphaFoldDB" id="A0A1Y1S2K6"/>
<keyword evidence="3" id="KW-0809">Transit peptide</keyword>
<evidence type="ECO:0000256" key="2">
    <source>
        <dbReference type="ARBA" id="ARBA00022801"/>
    </source>
</evidence>
<keyword evidence="8" id="KW-1185">Reference proteome</keyword>
<sequence length="713" mass="82034">MEYTDRKMNKQNTPEHTTEPGHPLHFGSSLTGRGVQFNLFSRNATAVSLLLFDEAEDTGPAEVIRLDPEQNRTGDVWHIHVLGLRTGQLYLYQVDGPFDPDRGHRFLPDKWLIDPYAKALTHDRPWKKWKRDLMPRCVVVNDYFDWQGDVPLNYPLRDCVIYETHLAGLSEHPSAESAAPGTYRGVIEKIPYFRDLGITSLEFLPIQEYNPHELLQKNPLNGRTLTNYWGYSTINFFSPAARYSSTGSRGQQVTEFKEMVRELHAAGIEVILDIVFNHTAEGNEEGPTISFRGLDNSIYYILDDTRRGYKNYSGCGNTMNCNHPILRNFIIDCLQYWVMEMHVDGFRFDLGSILGRDQKGRLLENPPIIERIAEDPILRGTKLIAEAWDAAGAYQVGSFPGGRWAEWNDRFRDDMRQFWRNDPRKISAMAMRFSGSSDLYLSDGRKPFHSINFITSHDGFTLNDLVSYQEKHNEENGEANRDGHNANYSANYGVEGSTEDAGIEQIRSRQIKNFLASLLLSTGTPMILGGDEFRRTQKGNNNTYCQDGPISWYDWTLIERYPVIHRFCRELIKFRRRHPAFMRPNFFSGQDLSLNGLPDITWLDEKCAPVDWNREKNILAALIDGSKADIQADRDDNDFFLMFNATGEEVRFQIPDPPSGKVWQRKIDTSMNPDILDINVVEDLNRQEYYRVESRSFVLLISEHYGSEAIRLG</sequence>
<proteinExistence type="inferred from homology"/>